<dbReference type="RefSeq" id="WP_260222103.1">
    <property type="nucleotide sequence ID" value="NZ_JAJAGO010000027.1"/>
</dbReference>
<accession>A0ABT2K5F9</accession>
<evidence type="ECO:0000256" key="2">
    <source>
        <dbReference type="SAM" id="MobiDB-lite"/>
    </source>
</evidence>
<dbReference type="Proteomes" id="UP001156389">
    <property type="component" value="Unassembled WGS sequence"/>
</dbReference>
<evidence type="ECO:0000313" key="4">
    <source>
        <dbReference type="Proteomes" id="UP001156389"/>
    </source>
</evidence>
<dbReference type="InterPro" id="IPR002397">
    <property type="entry name" value="Cyt_P450_B"/>
</dbReference>
<feature type="region of interest" description="Disordered" evidence="2">
    <location>
        <begin position="427"/>
        <end position="460"/>
    </location>
</feature>
<dbReference type="EMBL" id="JAJAGO010000027">
    <property type="protein sequence ID" value="MCT2594744.1"/>
    <property type="molecule type" value="Genomic_DNA"/>
</dbReference>
<sequence>MTSTPGPDGTSRQPGISSTTASLPVAAPLAHEVIPLYGAEFAADPYSVYDRLREYGPLAPVEIAPGIGAMLVTDYRAALELLHDPDTWSKDSRAWQATVPPDSPVLPMMGWRPNALVNDGDTHRRYRQVITESFSLFTPHELREHTRQVSETLIARFTSRGQVDLIAEYAAQVPVLVFNRLFGMPDSYSAQLVTALCGMLDANTPEEAVTANEAFSAYIGELIGTKQVQRGADLTSWYMDHPAGLTPEELASEIVVTMAAGHNATTNLIGNALARMLSDNRYYSTLSSGGLTPRDALHDVLQNDPPMSNLSPHFPTRDVFFHGTWIRAGQLVLISYAAANTQHGRTAPGEAASAGGSGGGAHLAWSAGPHACPVQNPALLIATTAIERLTAWLSDIELTVPHDELVWRHGPFHRGLVELPARFTPITPDQAGATPWASSSPSSSTQPDAMSTARPTASAS</sequence>
<dbReference type="PRINTS" id="PR00359">
    <property type="entry name" value="BP450"/>
</dbReference>
<evidence type="ECO:0000256" key="1">
    <source>
        <dbReference type="ARBA" id="ARBA00010617"/>
    </source>
</evidence>
<gene>
    <name evidence="3" type="ORF">LHJ74_33340</name>
</gene>
<dbReference type="SUPFAM" id="SSF48264">
    <property type="entry name" value="Cytochrome P450"/>
    <property type="match status" value="1"/>
</dbReference>
<dbReference type="Gene3D" id="1.10.630.10">
    <property type="entry name" value="Cytochrome P450"/>
    <property type="match status" value="1"/>
</dbReference>
<proteinExistence type="inferred from homology"/>
<dbReference type="InterPro" id="IPR036396">
    <property type="entry name" value="Cyt_P450_sf"/>
</dbReference>
<feature type="compositionally biased region" description="Polar residues" evidence="2">
    <location>
        <begin position="445"/>
        <end position="460"/>
    </location>
</feature>
<dbReference type="PANTHER" id="PTHR46696:SF1">
    <property type="entry name" value="CYTOCHROME P450 YJIB-RELATED"/>
    <property type="match status" value="1"/>
</dbReference>
<protein>
    <submittedName>
        <fullName evidence="3">Cytochrome P450</fullName>
    </submittedName>
</protein>
<reference evidence="3 4" key="1">
    <citation type="submission" date="2021-10" db="EMBL/GenBank/DDBJ databases">
        <title>Streptomyces gossypii sp. nov., isolated from soil collected from cotton field.</title>
        <authorList>
            <person name="Ge X."/>
            <person name="Chen X."/>
            <person name="Liu W."/>
        </authorList>
    </citation>
    <scope>NUCLEOTIDE SEQUENCE [LARGE SCALE GENOMIC DNA]</scope>
    <source>
        <strain evidence="3 4">N2-109</strain>
    </source>
</reference>
<keyword evidence="4" id="KW-1185">Reference proteome</keyword>
<comment type="caution">
    <text evidence="3">The sequence shown here is derived from an EMBL/GenBank/DDBJ whole genome shotgun (WGS) entry which is preliminary data.</text>
</comment>
<organism evidence="3 4">
    <name type="scientific">Streptomyces gossypii</name>
    <dbReference type="NCBI Taxonomy" id="2883101"/>
    <lineage>
        <taxon>Bacteria</taxon>
        <taxon>Bacillati</taxon>
        <taxon>Actinomycetota</taxon>
        <taxon>Actinomycetes</taxon>
        <taxon>Kitasatosporales</taxon>
        <taxon>Streptomycetaceae</taxon>
        <taxon>Streptomyces</taxon>
    </lineage>
</organism>
<name>A0ABT2K5F9_9ACTN</name>
<dbReference type="PANTHER" id="PTHR46696">
    <property type="entry name" value="P450, PUTATIVE (EUROFUNG)-RELATED"/>
    <property type="match status" value="1"/>
</dbReference>
<comment type="similarity">
    <text evidence="1">Belongs to the cytochrome P450 family.</text>
</comment>
<evidence type="ECO:0000313" key="3">
    <source>
        <dbReference type="EMBL" id="MCT2594744.1"/>
    </source>
</evidence>
<dbReference type="CDD" id="cd20623">
    <property type="entry name" value="CYP_unk"/>
    <property type="match status" value="1"/>
</dbReference>